<feature type="transmembrane region" description="Helical" evidence="10">
    <location>
        <begin position="163"/>
        <end position="185"/>
    </location>
</feature>
<name>A0A949N660_9ACTN</name>
<dbReference type="InterPro" id="IPR059112">
    <property type="entry name" value="CysZ/EI24"/>
</dbReference>
<dbReference type="AlphaFoldDB" id="A0A949N660"/>
<organism evidence="11 12">
    <name type="scientific">Streptomyces tardus</name>
    <dbReference type="NCBI Taxonomy" id="2780544"/>
    <lineage>
        <taxon>Bacteria</taxon>
        <taxon>Bacillati</taxon>
        <taxon>Actinomycetota</taxon>
        <taxon>Actinomycetes</taxon>
        <taxon>Kitasatosporales</taxon>
        <taxon>Streptomycetaceae</taxon>
        <taxon>Streptomyces</taxon>
    </lineage>
</organism>
<dbReference type="Pfam" id="PF07264">
    <property type="entry name" value="EI24"/>
    <property type="match status" value="1"/>
</dbReference>
<gene>
    <name evidence="11" type="ORF">JGS22_019190</name>
</gene>
<evidence type="ECO:0000313" key="12">
    <source>
        <dbReference type="Proteomes" id="UP000694501"/>
    </source>
</evidence>
<keyword evidence="7 10" id="KW-1133">Transmembrane helix</keyword>
<dbReference type="GO" id="GO:0009675">
    <property type="term" value="F:high-affinity sulfate:proton symporter activity"/>
    <property type="evidence" value="ECO:0007669"/>
    <property type="project" value="TreeGrafter"/>
</dbReference>
<accession>A0A949N660</accession>
<feature type="transmembrane region" description="Helical" evidence="10">
    <location>
        <begin position="206"/>
        <end position="228"/>
    </location>
</feature>
<feature type="transmembrane region" description="Helical" evidence="10">
    <location>
        <begin position="71"/>
        <end position="100"/>
    </location>
</feature>
<evidence type="ECO:0000256" key="9">
    <source>
        <dbReference type="ARBA" id="ARBA00023136"/>
    </source>
</evidence>
<evidence type="ECO:0000256" key="1">
    <source>
        <dbReference type="ARBA" id="ARBA00004141"/>
    </source>
</evidence>
<dbReference type="Proteomes" id="UP000694501">
    <property type="component" value="Unassembled WGS sequence"/>
</dbReference>
<dbReference type="RefSeq" id="WP_211038824.1">
    <property type="nucleotide sequence ID" value="NZ_JAELVF020000001.1"/>
</dbReference>
<keyword evidence="4" id="KW-0997">Cell inner membrane</keyword>
<keyword evidence="3" id="KW-1003">Cell membrane</keyword>
<evidence type="ECO:0000256" key="4">
    <source>
        <dbReference type="ARBA" id="ARBA00022519"/>
    </source>
</evidence>
<comment type="caution">
    <text evidence="11">The sequence shown here is derived from an EMBL/GenBank/DDBJ whole genome shotgun (WGS) entry which is preliminary data.</text>
</comment>
<dbReference type="PANTHER" id="PTHR37468:SF1">
    <property type="entry name" value="SULFATE TRANSPORTER CYSZ"/>
    <property type="match status" value="1"/>
</dbReference>
<dbReference type="InterPro" id="IPR050480">
    <property type="entry name" value="CysZ-like"/>
</dbReference>
<comment type="subcellular location">
    <subcellularLocation>
        <location evidence="1">Membrane</location>
        <topology evidence="1">Multi-pass membrane protein</topology>
    </subcellularLocation>
</comment>
<keyword evidence="6 10" id="KW-0812">Transmembrane</keyword>
<evidence type="ECO:0000256" key="6">
    <source>
        <dbReference type="ARBA" id="ARBA00022692"/>
    </source>
</evidence>
<dbReference type="GO" id="GO:0019344">
    <property type="term" value="P:cysteine biosynthetic process"/>
    <property type="evidence" value="ECO:0007669"/>
    <property type="project" value="TreeGrafter"/>
</dbReference>
<sequence>MRELATGARYLMQGQRWVAQHGRLYAFCLLPALIALVLYVALLVLLAFQAGDLAVWATPFADDWSGAPRNLLRLGFVVLLLAVGLMVAILTFTAVTLLIGDPFYESLSEKVEESEGGLPDGPDLPWWRELWTSLTDSLYVLMRALALALPLFLLGFVPLVGQTIVPALGFAVSGFFLTLELTSVAMQRRGIDVRTRLRMLRARKGLALGFGVPLAATFLVPVVAVFLMPGAVAGATLLVRDLTGEAGSGNRPEQGETTAGY</sequence>
<keyword evidence="12" id="KW-1185">Reference proteome</keyword>
<keyword evidence="9 10" id="KW-0472">Membrane</keyword>
<feature type="transmembrane region" description="Helical" evidence="10">
    <location>
        <begin position="138"/>
        <end position="157"/>
    </location>
</feature>
<feature type="transmembrane region" description="Helical" evidence="10">
    <location>
        <begin position="24"/>
        <end position="51"/>
    </location>
</feature>
<evidence type="ECO:0000313" key="11">
    <source>
        <dbReference type="EMBL" id="MBU7599689.1"/>
    </source>
</evidence>
<evidence type="ECO:0000256" key="10">
    <source>
        <dbReference type="SAM" id="Phobius"/>
    </source>
</evidence>
<proteinExistence type="predicted"/>
<evidence type="ECO:0000256" key="3">
    <source>
        <dbReference type="ARBA" id="ARBA00022475"/>
    </source>
</evidence>
<evidence type="ECO:0000256" key="8">
    <source>
        <dbReference type="ARBA" id="ARBA00023032"/>
    </source>
</evidence>
<dbReference type="GO" id="GO:0005886">
    <property type="term" value="C:plasma membrane"/>
    <property type="evidence" value="ECO:0007669"/>
    <property type="project" value="TreeGrafter"/>
</dbReference>
<dbReference type="GO" id="GO:0000103">
    <property type="term" value="P:sulfate assimilation"/>
    <property type="evidence" value="ECO:0007669"/>
    <property type="project" value="TreeGrafter"/>
</dbReference>
<protein>
    <submittedName>
        <fullName evidence="11">EI24 domain-containing protein</fullName>
    </submittedName>
</protein>
<reference evidence="11" key="1">
    <citation type="submission" date="2021-06" db="EMBL/GenBank/DDBJ databases">
        <title>Sequencing of actinobacteria type strains.</title>
        <authorList>
            <person name="Nguyen G.-S."/>
            <person name="Wentzel A."/>
        </authorList>
    </citation>
    <scope>NUCLEOTIDE SEQUENCE</scope>
    <source>
        <strain evidence="11">P38-E01</strain>
    </source>
</reference>
<dbReference type="EMBL" id="JAELVF020000001">
    <property type="protein sequence ID" value="MBU7599689.1"/>
    <property type="molecule type" value="Genomic_DNA"/>
</dbReference>
<evidence type="ECO:0000256" key="7">
    <source>
        <dbReference type="ARBA" id="ARBA00022989"/>
    </source>
</evidence>
<evidence type="ECO:0000256" key="5">
    <source>
        <dbReference type="ARBA" id="ARBA00022605"/>
    </source>
</evidence>
<evidence type="ECO:0000256" key="2">
    <source>
        <dbReference type="ARBA" id="ARBA00022448"/>
    </source>
</evidence>
<keyword evidence="2" id="KW-0813">Transport</keyword>
<dbReference type="PANTHER" id="PTHR37468">
    <property type="entry name" value="SULFATE TRANSPORTER CYSZ"/>
    <property type="match status" value="1"/>
</dbReference>
<keyword evidence="5" id="KW-0028">Amino-acid biosynthesis</keyword>
<keyword evidence="8" id="KW-0764">Sulfate transport</keyword>